<evidence type="ECO:0000313" key="4">
    <source>
        <dbReference type="Proteomes" id="UP000195602"/>
    </source>
</evidence>
<gene>
    <name evidence="3" type="ORF">A9F13_10g01947</name>
</gene>
<dbReference type="KEGG" id="clus:A9F13_10g01947"/>
<dbReference type="InterPro" id="IPR041260">
    <property type="entry name" value="Sld7_C"/>
</dbReference>
<reference evidence="3 4" key="1">
    <citation type="submission" date="2017-04" db="EMBL/GenBank/DDBJ databases">
        <title>Draft genome of the yeast Clavispora lusitaniae type strain CBS 6936.</title>
        <authorList>
            <person name="Durrens P."/>
            <person name="Klopp C."/>
            <person name="Biteau N."/>
            <person name="Fitton-Ouhabi V."/>
            <person name="Dementhon K."/>
            <person name="Accoceberry I."/>
            <person name="Sherman D.J."/>
            <person name="Noel T."/>
        </authorList>
    </citation>
    <scope>NUCLEOTIDE SEQUENCE [LARGE SCALE GENOMIC DNA]</scope>
    <source>
        <strain evidence="3 4">CBS 6936</strain>
    </source>
</reference>
<evidence type="ECO:0000256" key="1">
    <source>
        <dbReference type="SAM" id="MobiDB-lite"/>
    </source>
</evidence>
<feature type="region of interest" description="Disordered" evidence="1">
    <location>
        <begin position="139"/>
        <end position="161"/>
    </location>
</feature>
<organism evidence="3 4">
    <name type="scientific">Clavispora lusitaniae</name>
    <name type="common">Candida lusitaniae</name>
    <dbReference type="NCBI Taxonomy" id="36911"/>
    <lineage>
        <taxon>Eukaryota</taxon>
        <taxon>Fungi</taxon>
        <taxon>Dikarya</taxon>
        <taxon>Ascomycota</taxon>
        <taxon>Saccharomycotina</taxon>
        <taxon>Pichiomycetes</taxon>
        <taxon>Metschnikowiaceae</taxon>
        <taxon>Clavispora</taxon>
    </lineage>
</organism>
<name>A0AA91PYH2_CLALS</name>
<dbReference type="EMBL" id="LYUB02000010">
    <property type="protein sequence ID" value="OVF08046.1"/>
    <property type="molecule type" value="Genomic_DNA"/>
</dbReference>
<dbReference type="Proteomes" id="UP000195602">
    <property type="component" value="Unassembled WGS sequence"/>
</dbReference>
<protein>
    <submittedName>
        <fullName evidence="3">Mitochondrial morphogenesis protein</fullName>
    </submittedName>
</protein>
<proteinExistence type="predicted"/>
<dbReference type="Pfam" id="PF18596">
    <property type="entry name" value="Sld7_C"/>
    <property type="match status" value="1"/>
</dbReference>
<comment type="caution">
    <text evidence="3">The sequence shown here is derived from an EMBL/GenBank/DDBJ whole genome shotgun (WGS) entry which is preliminary data.</text>
</comment>
<evidence type="ECO:0000313" key="3">
    <source>
        <dbReference type="EMBL" id="OVF08046.1"/>
    </source>
</evidence>
<dbReference type="AlphaFoldDB" id="A0AA91PYH2"/>
<feature type="domain" description="Sld7 C-terminal" evidence="2">
    <location>
        <begin position="162"/>
        <end position="241"/>
    </location>
</feature>
<evidence type="ECO:0000259" key="2">
    <source>
        <dbReference type="Pfam" id="PF18596"/>
    </source>
</evidence>
<accession>A0AA91PYH2</accession>
<sequence>MISSSVLSVGETSYQLEIWGDLKHKLSQLEYVASVRVRRIPLFLVSIGPFDVYSEHAETEGYFQENLTTRTGVMARSDAEVYVVFYLAGSGVKCFCIDFGIIREAQNLGRNQHSNIYFSENPRHAARSDTAVFDRVLEGRSSEKPTRTAPHPPPSSILSSEPQISETINKTILSGLRLRGLSRSSAQSAKQRVIIGEIYQMTKKAAHFALRKYNYDFNDANTKIKTSDIQDVVERLLEVFVDIEPAENFT</sequence>